<organism evidence="1">
    <name type="scientific">marine metagenome</name>
    <dbReference type="NCBI Taxonomy" id="408172"/>
    <lineage>
        <taxon>unclassified sequences</taxon>
        <taxon>metagenomes</taxon>
        <taxon>ecological metagenomes</taxon>
    </lineage>
</organism>
<reference evidence="1" key="1">
    <citation type="submission" date="2018-05" db="EMBL/GenBank/DDBJ databases">
        <authorList>
            <person name="Lanie J.A."/>
            <person name="Ng W.-L."/>
            <person name="Kazmierczak K.M."/>
            <person name="Andrzejewski T.M."/>
            <person name="Davidsen T.M."/>
            <person name="Wayne K.J."/>
            <person name="Tettelin H."/>
            <person name="Glass J.I."/>
            <person name="Rusch D."/>
            <person name="Podicherti R."/>
            <person name="Tsui H.-C.T."/>
            <person name="Winkler M.E."/>
        </authorList>
    </citation>
    <scope>NUCLEOTIDE SEQUENCE</scope>
</reference>
<evidence type="ECO:0000313" key="1">
    <source>
        <dbReference type="EMBL" id="SVD94571.1"/>
    </source>
</evidence>
<sequence>MFLSLLLYGCGKVGPLSLPEDKLDKSVITYPCDEACMELFEAEKKRQQSVTLQTD</sequence>
<dbReference type="EMBL" id="UINC01183694">
    <property type="protein sequence ID" value="SVD94571.1"/>
    <property type="molecule type" value="Genomic_DNA"/>
</dbReference>
<name>A0A382ZGF9_9ZZZZ</name>
<gene>
    <name evidence="1" type="ORF">METZ01_LOCUS447425</name>
</gene>
<dbReference type="AlphaFoldDB" id="A0A382ZGF9"/>
<proteinExistence type="predicted"/>
<protein>
    <submittedName>
        <fullName evidence="1">Uncharacterized protein</fullName>
    </submittedName>
</protein>
<accession>A0A382ZGF9</accession>